<evidence type="ECO:0000313" key="11">
    <source>
        <dbReference type="EMBL" id="PZN69053.1"/>
    </source>
</evidence>
<organism evidence="11 12">
    <name type="scientific">Candidatus Methylumidiphilus alinenensis</name>
    <dbReference type="NCBI Taxonomy" id="2202197"/>
    <lineage>
        <taxon>Bacteria</taxon>
        <taxon>Pseudomonadati</taxon>
        <taxon>Pseudomonadota</taxon>
        <taxon>Gammaproteobacteria</taxon>
        <taxon>Methylococcales</taxon>
        <taxon>Candidatus Methylumidiphilus</taxon>
    </lineage>
</organism>
<dbReference type="Proteomes" id="UP000249396">
    <property type="component" value="Unassembled WGS sequence"/>
</dbReference>
<comment type="function">
    <text evidence="1">Produces ATP from ADP in the presence of a proton gradient across the membrane. The gamma chain is believed to be important in regulating ATPase activity and the flow of protons through the CF(0) complex.</text>
</comment>
<evidence type="ECO:0000256" key="7">
    <source>
        <dbReference type="ARBA" id="ARBA00023136"/>
    </source>
</evidence>
<proteinExistence type="inferred from homology"/>
<comment type="subcellular location">
    <subcellularLocation>
        <location evidence="2">Membrane</location>
        <topology evidence="2">Peripheral membrane protein</topology>
    </subcellularLocation>
</comment>
<dbReference type="PRINTS" id="PR00126">
    <property type="entry name" value="ATPASEGAMMA"/>
</dbReference>
<dbReference type="AlphaFoldDB" id="A0A2W4Q9V7"/>
<dbReference type="GO" id="GO:0045259">
    <property type="term" value="C:proton-transporting ATP synthase complex"/>
    <property type="evidence" value="ECO:0007669"/>
    <property type="project" value="UniProtKB-KW"/>
</dbReference>
<evidence type="ECO:0000256" key="2">
    <source>
        <dbReference type="ARBA" id="ARBA00004170"/>
    </source>
</evidence>
<accession>A0A2W4Q9V7</accession>
<dbReference type="InterPro" id="IPR035968">
    <property type="entry name" value="ATP_synth_F1_ATPase_gsu"/>
</dbReference>
<evidence type="ECO:0000256" key="8">
    <source>
        <dbReference type="ARBA" id="ARBA00023196"/>
    </source>
</evidence>
<dbReference type="Pfam" id="PF00231">
    <property type="entry name" value="ATP-synt"/>
    <property type="match status" value="1"/>
</dbReference>
<evidence type="ECO:0000313" key="12">
    <source>
        <dbReference type="Proteomes" id="UP000249396"/>
    </source>
</evidence>
<keyword evidence="8" id="KW-0139">CF(1)</keyword>
<evidence type="ECO:0000256" key="1">
    <source>
        <dbReference type="ARBA" id="ARBA00003456"/>
    </source>
</evidence>
<keyword evidence="9" id="KW-0066">ATP synthesis</keyword>
<keyword evidence="10" id="KW-0175">Coiled coil</keyword>
<dbReference type="GO" id="GO:0046933">
    <property type="term" value="F:proton-transporting ATP synthase activity, rotational mechanism"/>
    <property type="evidence" value="ECO:0007669"/>
    <property type="project" value="InterPro"/>
</dbReference>
<dbReference type="Gene3D" id="1.10.287.80">
    <property type="entry name" value="ATP synthase, gamma subunit, helix hairpin domain"/>
    <property type="match status" value="2"/>
</dbReference>
<keyword evidence="7" id="KW-0472">Membrane</keyword>
<keyword evidence="5" id="KW-0375">Hydrogen ion transport</keyword>
<evidence type="ECO:0000256" key="6">
    <source>
        <dbReference type="ARBA" id="ARBA00023065"/>
    </source>
</evidence>
<reference evidence="11 12" key="1">
    <citation type="journal article" date="2018" name="Aquat. Microb. Ecol.">
        <title>Gammaproteobacterial methanotrophs dominate.</title>
        <authorList>
            <person name="Rissanen A.J."/>
            <person name="Saarenheimo J."/>
            <person name="Tiirola M."/>
            <person name="Peura S."/>
            <person name="Aalto S.L."/>
            <person name="Karvinen A."/>
            <person name="Nykanen H."/>
        </authorList>
    </citation>
    <scope>NUCLEOTIDE SEQUENCE [LARGE SCALE GENOMIC DNA]</scope>
    <source>
        <strain evidence="11">AMbin10</strain>
    </source>
</reference>
<dbReference type="EMBL" id="QJPH01000589">
    <property type="protein sequence ID" value="PZN69053.1"/>
    <property type="molecule type" value="Genomic_DNA"/>
</dbReference>
<keyword evidence="6" id="KW-0406">Ion transport</keyword>
<evidence type="ECO:0000256" key="10">
    <source>
        <dbReference type="SAM" id="Coils"/>
    </source>
</evidence>
<keyword evidence="4" id="KW-0813">Transport</keyword>
<evidence type="ECO:0000256" key="9">
    <source>
        <dbReference type="ARBA" id="ARBA00023310"/>
    </source>
</evidence>
<evidence type="ECO:0008006" key="13">
    <source>
        <dbReference type="Google" id="ProtNLM"/>
    </source>
</evidence>
<sequence length="272" mass="30689">MSRRHELEQRLRKLGEIGEIMRSMKNLALMETRKLSRYLDIQGESVLMIEAAAEDFLLFHPQLAFFTPPAKHALLVIGAERGFCGDFNEELLQALDGSGSPILGVGGKLCSRLEKHPAVAGLFDGPTVGEDVPRTLNRLVPAIRHLQDAQDCQGLTVLHHRSGVEGVVRKPLLPPFTQKPVSSPRHPHLLNLEPGQFFAELVHHYLFAALHEIFYTSLMSENQRRIQHLEGAIQRLEEKNEDLARKSRTLRQEEITEEIEVILLSVEGVVQR</sequence>
<dbReference type="InterPro" id="IPR000131">
    <property type="entry name" value="ATP_synth_F1_gsu"/>
</dbReference>
<protein>
    <recommendedName>
        <fullName evidence="13">F0F1 ATP synthase subunit gamma</fullName>
    </recommendedName>
</protein>
<comment type="similarity">
    <text evidence="3">Belongs to the ATPase gamma chain family.</text>
</comment>
<dbReference type="SUPFAM" id="SSF52943">
    <property type="entry name" value="ATP synthase (F1-ATPase), gamma subunit"/>
    <property type="match status" value="1"/>
</dbReference>
<evidence type="ECO:0000256" key="5">
    <source>
        <dbReference type="ARBA" id="ARBA00022781"/>
    </source>
</evidence>
<name>A0A2W4Q9V7_9GAMM</name>
<gene>
    <name evidence="11" type="ORF">DM484_30430</name>
</gene>
<evidence type="ECO:0000256" key="3">
    <source>
        <dbReference type="ARBA" id="ARBA00007681"/>
    </source>
</evidence>
<feature type="coiled-coil region" evidence="10">
    <location>
        <begin position="219"/>
        <end position="256"/>
    </location>
</feature>
<evidence type="ECO:0000256" key="4">
    <source>
        <dbReference type="ARBA" id="ARBA00022448"/>
    </source>
</evidence>
<comment type="caution">
    <text evidence="11">The sequence shown here is derived from an EMBL/GenBank/DDBJ whole genome shotgun (WGS) entry which is preliminary data.</text>
</comment>